<protein>
    <submittedName>
        <fullName evidence="2">Uncharacterized protein</fullName>
    </submittedName>
</protein>
<dbReference type="Proteomes" id="UP000824540">
    <property type="component" value="Unassembled WGS sequence"/>
</dbReference>
<gene>
    <name evidence="2" type="ORF">JZ751_013905</name>
</gene>
<evidence type="ECO:0000313" key="3">
    <source>
        <dbReference type="Proteomes" id="UP000824540"/>
    </source>
</evidence>
<feature type="region of interest" description="Disordered" evidence="1">
    <location>
        <begin position="26"/>
        <end position="45"/>
    </location>
</feature>
<name>A0A8T2MXG6_9TELE</name>
<dbReference type="EMBL" id="JAFBMS010000223">
    <property type="protein sequence ID" value="KAG9333029.1"/>
    <property type="molecule type" value="Genomic_DNA"/>
</dbReference>
<comment type="caution">
    <text evidence="2">The sequence shown here is derived from an EMBL/GenBank/DDBJ whole genome shotgun (WGS) entry which is preliminary data.</text>
</comment>
<accession>A0A8T2MXG6</accession>
<sequence>MLATMDNNRNADRRALLVACREKWSRVEEQPTPRDTASGPAGKMGSWTRQWIPQLQLLHKWLFKDCLRVFED</sequence>
<evidence type="ECO:0000256" key="1">
    <source>
        <dbReference type="SAM" id="MobiDB-lite"/>
    </source>
</evidence>
<keyword evidence="3" id="KW-1185">Reference proteome</keyword>
<dbReference type="AlphaFoldDB" id="A0A8T2MXG6"/>
<proteinExistence type="predicted"/>
<evidence type="ECO:0000313" key="2">
    <source>
        <dbReference type="EMBL" id="KAG9333029.1"/>
    </source>
</evidence>
<organism evidence="2 3">
    <name type="scientific">Albula glossodonta</name>
    <name type="common">roundjaw bonefish</name>
    <dbReference type="NCBI Taxonomy" id="121402"/>
    <lineage>
        <taxon>Eukaryota</taxon>
        <taxon>Metazoa</taxon>
        <taxon>Chordata</taxon>
        <taxon>Craniata</taxon>
        <taxon>Vertebrata</taxon>
        <taxon>Euteleostomi</taxon>
        <taxon>Actinopterygii</taxon>
        <taxon>Neopterygii</taxon>
        <taxon>Teleostei</taxon>
        <taxon>Albuliformes</taxon>
        <taxon>Albulidae</taxon>
        <taxon>Albula</taxon>
    </lineage>
</organism>
<reference evidence="2" key="1">
    <citation type="thesis" date="2021" institute="BYU ScholarsArchive" country="Provo, UT, USA">
        <title>Applications of and Algorithms for Genome Assembly and Genomic Analyses with an Emphasis on Marine Teleosts.</title>
        <authorList>
            <person name="Pickett B.D."/>
        </authorList>
    </citation>
    <scope>NUCLEOTIDE SEQUENCE</scope>
    <source>
        <strain evidence="2">HI-2016</strain>
    </source>
</reference>